<sequence>MQKRSVVKSRDVLFEDGTFPYGEPTENSPAPVMVKLPWPPAGPSSYASEPPSDHVIPDSGLTRVPPVEPANPIAPTTSDPVASIQSPPPPPSAIPPRKSSRIRRSPDCYGFWAKRAAPD</sequence>
<evidence type="ECO:0000256" key="1">
    <source>
        <dbReference type="SAM" id="MobiDB-lite"/>
    </source>
</evidence>
<accession>A0A2N5UTL3</accession>
<keyword evidence="3" id="KW-1185">Reference proteome</keyword>
<gene>
    <name evidence="2" type="ORF">PCANC_22266</name>
</gene>
<dbReference type="EMBL" id="PGCJ01000173">
    <property type="protein sequence ID" value="PLW41102.1"/>
    <property type="molecule type" value="Genomic_DNA"/>
</dbReference>
<evidence type="ECO:0000313" key="2">
    <source>
        <dbReference type="EMBL" id="PLW41102.1"/>
    </source>
</evidence>
<dbReference type="AlphaFoldDB" id="A0A2N5UTL3"/>
<organism evidence="2 3">
    <name type="scientific">Puccinia coronata f. sp. avenae</name>
    <dbReference type="NCBI Taxonomy" id="200324"/>
    <lineage>
        <taxon>Eukaryota</taxon>
        <taxon>Fungi</taxon>
        <taxon>Dikarya</taxon>
        <taxon>Basidiomycota</taxon>
        <taxon>Pucciniomycotina</taxon>
        <taxon>Pucciniomycetes</taxon>
        <taxon>Pucciniales</taxon>
        <taxon>Pucciniaceae</taxon>
        <taxon>Puccinia</taxon>
    </lineage>
</organism>
<proteinExistence type="predicted"/>
<feature type="region of interest" description="Disordered" evidence="1">
    <location>
        <begin position="1"/>
        <end position="105"/>
    </location>
</feature>
<comment type="caution">
    <text evidence="2">The sequence shown here is derived from an EMBL/GenBank/DDBJ whole genome shotgun (WGS) entry which is preliminary data.</text>
</comment>
<protein>
    <submittedName>
        <fullName evidence="2">Uncharacterized protein</fullName>
    </submittedName>
</protein>
<dbReference type="Proteomes" id="UP000235388">
    <property type="component" value="Unassembled WGS sequence"/>
</dbReference>
<reference evidence="2 3" key="1">
    <citation type="submission" date="2017-11" db="EMBL/GenBank/DDBJ databases">
        <title>De novo assembly and phasing of dikaryotic genomes from two isolates of Puccinia coronata f. sp. avenae, the causal agent of oat crown rust.</title>
        <authorList>
            <person name="Miller M.E."/>
            <person name="Zhang Y."/>
            <person name="Omidvar V."/>
            <person name="Sperschneider J."/>
            <person name="Schwessinger B."/>
            <person name="Raley C."/>
            <person name="Palmer J.M."/>
            <person name="Garnica D."/>
            <person name="Upadhyaya N."/>
            <person name="Rathjen J."/>
            <person name="Taylor J.M."/>
            <person name="Park R.F."/>
            <person name="Dodds P.N."/>
            <person name="Hirsch C.D."/>
            <person name="Kianian S.F."/>
            <person name="Figueroa M."/>
        </authorList>
    </citation>
    <scope>NUCLEOTIDE SEQUENCE [LARGE SCALE GENOMIC DNA]</scope>
    <source>
        <strain evidence="2">12NC29</strain>
    </source>
</reference>
<name>A0A2N5UTL3_9BASI</name>
<evidence type="ECO:0000313" key="3">
    <source>
        <dbReference type="Proteomes" id="UP000235388"/>
    </source>
</evidence>